<dbReference type="GeneID" id="14926071"/>
<name>L8HIK2_ACACF</name>
<dbReference type="InterPro" id="IPR043143">
    <property type="entry name" value="Mal/L-sulf/L-lact_DH-like_NADP"/>
</dbReference>
<dbReference type="InterPro" id="IPR043144">
    <property type="entry name" value="Mal/L-sulf/L-lact_DH-like_ah"/>
</dbReference>
<comment type="similarity">
    <text evidence="2">Belongs to the TPX2 family.</text>
</comment>
<dbReference type="PANTHER" id="PTHR11091">
    <property type="entry name" value="OXIDOREDUCTASE-RELATED"/>
    <property type="match status" value="1"/>
</dbReference>
<gene>
    <name evidence="10" type="ORF">ACA1_110440</name>
</gene>
<dbReference type="Pfam" id="PF02615">
    <property type="entry name" value="Ldh_2"/>
    <property type="match status" value="1"/>
</dbReference>
<organism evidence="10 11">
    <name type="scientific">Acanthamoeba castellanii (strain ATCC 30010 / Neff)</name>
    <dbReference type="NCBI Taxonomy" id="1257118"/>
    <lineage>
        <taxon>Eukaryota</taxon>
        <taxon>Amoebozoa</taxon>
        <taxon>Discosea</taxon>
        <taxon>Longamoebia</taxon>
        <taxon>Centramoebida</taxon>
        <taxon>Acanthamoebidae</taxon>
        <taxon>Acanthamoeba</taxon>
    </lineage>
</organism>
<evidence type="ECO:0000313" key="10">
    <source>
        <dbReference type="EMBL" id="ELR25030.1"/>
    </source>
</evidence>
<evidence type="ECO:0000256" key="2">
    <source>
        <dbReference type="ARBA" id="ARBA00005885"/>
    </source>
</evidence>
<dbReference type="KEGG" id="acan:ACA1_110440"/>
<sequence>MRAVDCTPEHAATVADILVAADLRGVHSHGVNRLEMYVGEVRNGEVDPRVRPEVTSETPAIACVDGRNGLGMVVGRYCMELATEKAQTMGVGWVVARGSNHYGIAGYYAMMAAERGLVGMSYTNTSPISFPTRAAQHVLGTNPIAVAAPSTDPKDPFVLDMATTTVALGKVEIRDREERQCPPGWGADKAGRPSTDPKEVLGGGGLLYLGGEEETGGYKGYGLAMMVELFSAILSGADYAAKIPPWRRVAEALHHLYTRAANLGQCFVALNPALFAGGFNERMGDLMHQMRSLPHVDPALPVLVPGDPEKVMEEKYKKEGIAFHVNLVDALQRLAADLRVDPLPLRDAFAGDLSLDRSAVSDDGRGGVGVTNFAEQRKRKRQIDARVIRSSLDIRAKTSVVKPLTQPKEFNFATAYRARPTRFLSPEEREQQELESRTQFRANPLPVHTSSSSTTSAPIFKRPPTEPQSPMLHTTARLGKKRRLEAPSVENNTQHHHNNNNTASDAGGGKRHKCAPRPFQLMTDLRGQQTREALERARLEERRREEELRRFHARPLPEGDAFRPAPSTAPLTRPKPYPLRTEDRGHVKQESLARRLEGERRREAELRRFNARPLPDGDAFQPAPSAAPLTDPKPFPLRTEERGVEKVLTLQHSLAAAAEQDKENRQFKALPLPTDAPFKPRPSTRPLTELDEFNLQSDSRAAQRAAFEERMRAKEAAEAEARRQAQLAREREEEREVRRLRERLVHRARPIPLSVYQPMQALPSAKALTEPASPCLGLKRRKQADSFQRS</sequence>
<evidence type="ECO:0000256" key="6">
    <source>
        <dbReference type="ARBA" id="ARBA00023212"/>
    </source>
</evidence>
<feature type="region of interest" description="Disordered" evidence="8">
    <location>
        <begin position="765"/>
        <end position="790"/>
    </location>
</feature>
<dbReference type="RefSeq" id="XP_004357185.1">
    <property type="nucleotide sequence ID" value="XM_004357129.1"/>
</dbReference>
<dbReference type="GO" id="GO:0016491">
    <property type="term" value="F:oxidoreductase activity"/>
    <property type="evidence" value="ECO:0007669"/>
    <property type="project" value="UniProtKB-KW"/>
</dbReference>
<keyword evidence="11" id="KW-1185">Reference proteome</keyword>
<dbReference type="VEuPathDB" id="AmoebaDB:ACA1_110440"/>
<evidence type="ECO:0000256" key="5">
    <source>
        <dbReference type="ARBA" id="ARBA00023002"/>
    </source>
</evidence>
<protein>
    <submittedName>
        <fullName evidence="10">Malate/Llactate dehydrogenase</fullName>
    </submittedName>
</protein>
<feature type="region of interest" description="Disordered" evidence="8">
    <location>
        <begin position="549"/>
        <end position="637"/>
    </location>
</feature>
<keyword evidence="4" id="KW-0963">Cytoplasm</keyword>
<evidence type="ECO:0000259" key="9">
    <source>
        <dbReference type="Pfam" id="PF06886"/>
    </source>
</evidence>
<keyword evidence="7" id="KW-0175">Coiled coil</keyword>
<feature type="domain" description="TPX2 C-terminal" evidence="9">
    <location>
        <begin position="693"/>
        <end position="753"/>
    </location>
</feature>
<evidence type="ECO:0000256" key="7">
    <source>
        <dbReference type="SAM" id="Coils"/>
    </source>
</evidence>
<dbReference type="InterPro" id="IPR027329">
    <property type="entry name" value="TPX2_C"/>
</dbReference>
<accession>L8HIK2</accession>
<proteinExistence type="inferred from homology"/>
<evidence type="ECO:0000256" key="8">
    <source>
        <dbReference type="SAM" id="MobiDB-lite"/>
    </source>
</evidence>
<reference evidence="10 11" key="1">
    <citation type="journal article" date="2013" name="Genome Biol.">
        <title>Genome of Acanthamoeba castellanii highlights extensive lateral gene transfer and early evolution of tyrosine kinase signaling.</title>
        <authorList>
            <person name="Clarke M."/>
            <person name="Lohan A.J."/>
            <person name="Liu B."/>
            <person name="Lagkouvardos I."/>
            <person name="Roy S."/>
            <person name="Zafar N."/>
            <person name="Bertelli C."/>
            <person name="Schilde C."/>
            <person name="Kianianmomeni A."/>
            <person name="Burglin T.R."/>
            <person name="Frech C."/>
            <person name="Turcotte B."/>
            <person name="Kopec K.O."/>
            <person name="Synnott J.M."/>
            <person name="Choo C."/>
            <person name="Paponov I."/>
            <person name="Finkler A."/>
            <person name="Soon Heng Tan C."/>
            <person name="Hutchins A.P."/>
            <person name="Weinmeier T."/>
            <person name="Rattei T."/>
            <person name="Chu J.S."/>
            <person name="Gimenez G."/>
            <person name="Irimia M."/>
            <person name="Rigden D.J."/>
            <person name="Fitzpatrick D.A."/>
            <person name="Lorenzo-Morales J."/>
            <person name="Bateman A."/>
            <person name="Chiu C.H."/>
            <person name="Tang P."/>
            <person name="Hegemann P."/>
            <person name="Fromm H."/>
            <person name="Raoult D."/>
            <person name="Greub G."/>
            <person name="Miranda-Saavedra D."/>
            <person name="Chen N."/>
            <person name="Nash P."/>
            <person name="Ginger M.L."/>
            <person name="Horn M."/>
            <person name="Schaap P."/>
            <person name="Caler L."/>
            <person name="Loftus B."/>
        </authorList>
    </citation>
    <scope>NUCLEOTIDE SEQUENCE [LARGE SCALE GENOMIC DNA]</scope>
    <source>
        <strain evidence="10 11">Neff</strain>
    </source>
</reference>
<feature type="compositionally biased region" description="Basic and acidic residues" evidence="8">
    <location>
        <begin position="425"/>
        <end position="438"/>
    </location>
</feature>
<dbReference type="Gene3D" id="3.30.1370.60">
    <property type="entry name" value="Hypothetical oxidoreductase yiak, domain 2"/>
    <property type="match status" value="1"/>
</dbReference>
<evidence type="ECO:0000256" key="1">
    <source>
        <dbReference type="ARBA" id="ARBA00004245"/>
    </source>
</evidence>
<dbReference type="Pfam" id="PF06886">
    <property type="entry name" value="TPX2"/>
    <property type="match status" value="1"/>
</dbReference>
<feature type="region of interest" description="Disordered" evidence="8">
    <location>
        <begin position="421"/>
        <end position="515"/>
    </location>
</feature>
<keyword evidence="5" id="KW-0560">Oxidoreductase</keyword>
<evidence type="ECO:0000256" key="3">
    <source>
        <dbReference type="ARBA" id="ARBA00006056"/>
    </source>
</evidence>
<dbReference type="InterPro" id="IPR003767">
    <property type="entry name" value="Malate/L-lactate_DH-like"/>
</dbReference>
<dbReference type="EMBL" id="KB007806">
    <property type="protein sequence ID" value="ELR25030.1"/>
    <property type="molecule type" value="Genomic_DNA"/>
</dbReference>
<comment type="similarity">
    <text evidence="3">Belongs to the LDH2/MDH2 oxidoreductase family.</text>
</comment>
<feature type="coiled-coil region" evidence="7">
    <location>
        <begin position="704"/>
        <end position="743"/>
    </location>
</feature>
<comment type="subcellular location">
    <subcellularLocation>
        <location evidence="1">Cytoplasm</location>
        <location evidence="1">Cytoskeleton</location>
    </subcellularLocation>
</comment>
<feature type="compositionally biased region" description="Basic and acidic residues" evidence="8">
    <location>
        <begin position="580"/>
        <end position="608"/>
    </location>
</feature>
<dbReference type="PANTHER" id="PTHR11091:SF0">
    <property type="entry name" value="MALATE DEHYDROGENASE"/>
    <property type="match status" value="1"/>
</dbReference>
<dbReference type="Proteomes" id="UP000011083">
    <property type="component" value="Unassembled WGS sequence"/>
</dbReference>
<dbReference type="AlphaFoldDB" id="L8HIK2"/>
<dbReference type="InterPro" id="IPR036111">
    <property type="entry name" value="Mal/L-sulfo/L-lacto_DH-like_sf"/>
</dbReference>
<dbReference type="GO" id="GO:0005856">
    <property type="term" value="C:cytoskeleton"/>
    <property type="evidence" value="ECO:0007669"/>
    <property type="project" value="UniProtKB-SubCell"/>
</dbReference>
<evidence type="ECO:0000256" key="4">
    <source>
        <dbReference type="ARBA" id="ARBA00022490"/>
    </source>
</evidence>
<feature type="compositionally biased region" description="Polar residues" evidence="8">
    <location>
        <begin position="448"/>
        <end position="457"/>
    </location>
</feature>
<keyword evidence="6" id="KW-0206">Cytoskeleton</keyword>
<dbReference type="SUPFAM" id="SSF89733">
    <property type="entry name" value="L-sulfolactate dehydrogenase-like"/>
    <property type="match status" value="1"/>
</dbReference>
<evidence type="ECO:0000313" key="11">
    <source>
        <dbReference type="Proteomes" id="UP000011083"/>
    </source>
</evidence>
<dbReference type="STRING" id="1257118.L8HIK2"/>
<dbReference type="OrthoDB" id="7881616at2759"/>
<dbReference type="Gene3D" id="1.10.1530.10">
    <property type="match status" value="1"/>
</dbReference>
<dbReference type="SMR" id="L8HIK2"/>
<feature type="compositionally biased region" description="Basic and acidic residues" evidence="8">
    <location>
        <begin position="549"/>
        <end position="561"/>
    </location>
</feature>